<proteinExistence type="inferred from homology"/>
<dbReference type="AlphaFoldDB" id="A0AAN0RKN9"/>
<keyword evidence="3" id="KW-1185">Reference proteome</keyword>
<evidence type="ECO:0000313" key="3">
    <source>
        <dbReference type="Proteomes" id="UP000028680"/>
    </source>
</evidence>
<dbReference type="PRINTS" id="PR00080">
    <property type="entry name" value="SDRFAMILY"/>
</dbReference>
<keyword evidence="2" id="KW-0560">Oxidoreductase</keyword>
<reference evidence="2 3" key="1">
    <citation type="journal article" date="2014" name="ISME J.">
        <title>Adaptation of an abundant Roseobacter RCA organism to pelagic systems revealed by genomic and transcriptomic analyses.</title>
        <authorList>
            <person name="Voget S."/>
            <person name="Wemheuer B."/>
            <person name="Brinkhoff T."/>
            <person name="Vollmers J."/>
            <person name="Dietrich S."/>
            <person name="Giebel H.A."/>
            <person name="Beardsley C."/>
            <person name="Sardemann C."/>
            <person name="Bakenhus I."/>
            <person name="Billerbeck S."/>
            <person name="Daniel R."/>
            <person name="Simon M."/>
        </authorList>
    </citation>
    <scope>NUCLEOTIDE SEQUENCE [LARGE SCALE GENOMIC DNA]</scope>
    <source>
        <strain evidence="2 3">RCA23</strain>
    </source>
</reference>
<gene>
    <name evidence="2" type="primary">kduD</name>
    <name evidence="2" type="ORF">RCA23_c23220</name>
</gene>
<sequence length="255" mass="26594">MSDNLSFGLEGKTVLLTGATGAIGGAVAKGFSEAGSKVAVVDIDQAQCDEFAQELGPQHAGFGVDLTDTARLPSLVKKIDSTLGKIDVLVNIAGVIKRADDLFQVSESDFDFQMDINVKVPFFLSQAVAKLMVDDGRSGVIINYSSQGWMSGGFGGSVVYNAGKGAITTMTRGLARSWADHGIRVNSVAPGLVETPMLGLDRMSGGQIENMVGGIPLKRLAQPGDHTGATLFLASDHAAYMTGATINVSGGFLMY</sequence>
<dbReference type="KEGG" id="ptp:RCA23_c23220"/>
<dbReference type="FunFam" id="3.40.50.720:FF:000084">
    <property type="entry name" value="Short-chain dehydrogenase reductase"/>
    <property type="match status" value="1"/>
</dbReference>
<organism evidence="2 3">
    <name type="scientific">Planktomarina temperata RCA23</name>
    <dbReference type="NCBI Taxonomy" id="666509"/>
    <lineage>
        <taxon>Bacteria</taxon>
        <taxon>Pseudomonadati</taxon>
        <taxon>Pseudomonadota</taxon>
        <taxon>Alphaproteobacteria</taxon>
        <taxon>Rhodobacterales</taxon>
        <taxon>Paracoccaceae</taxon>
        <taxon>Planktomarina</taxon>
    </lineage>
</organism>
<dbReference type="Proteomes" id="UP000028680">
    <property type="component" value="Chromosome"/>
</dbReference>
<dbReference type="SUPFAM" id="SSF51735">
    <property type="entry name" value="NAD(P)-binding Rossmann-fold domains"/>
    <property type="match status" value="1"/>
</dbReference>
<comment type="similarity">
    <text evidence="1">Belongs to the short-chain dehydrogenases/reductases (SDR) family.</text>
</comment>
<dbReference type="InterPro" id="IPR036291">
    <property type="entry name" value="NAD(P)-bd_dom_sf"/>
</dbReference>
<dbReference type="RefSeq" id="WP_052377158.1">
    <property type="nucleotide sequence ID" value="NZ_CP003984.1"/>
</dbReference>
<evidence type="ECO:0000313" key="2">
    <source>
        <dbReference type="EMBL" id="AII87845.1"/>
    </source>
</evidence>
<dbReference type="EC" id="1.1.1.127" evidence="2"/>
<name>A0AAN0RKN9_9RHOB</name>
<dbReference type="GO" id="GO:0047001">
    <property type="term" value="F:2-dehydro-3-deoxy-D-gluconate 5-dehydrogenase activity"/>
    <property type="evidence" value="ECO:0007669"/>
    <property type="project" value="UniProtKB-EC"/>
</dbReference>
<dbReference type="Gene3D" id="3.40.50.720">
    <property type="entry name" value="NAD(P)-binding Rossmann-like Domain"/>
    <property type="match status" value="1"/>
</dbReference>
<evidence type="ECO:0000256" key="1">
    <source>
        <dbReference type="ARBA" id="ARBA00006484"/>
    </source>
</evidence>
<dbReference type="InterPro" id="IPR002347">
    <property type="entry name" value="SDR_fam"/>
</dbReference>
<accession>A0AAN0RKN9</accession>
<dbReference type="PRINTS" id="PR00081">
    <property type="entry name" value="GDHRDH"/>
</dbReference>
<dbReference type="Pfam" id="PF13561">
    <property type="entry name" value="adh_short_C2"/>
    <property type="match status" value="1"/>
</dbReference>
<dbReference type="PANTHER" id="PTHR42760">
    <property type="entry name" value="SHORT-CHAIN DEHYDROGENASES/REDUCTASES FAMILY MEMBER"/>
    <property type="match status" value="1"/>
</dbReference>
<dbReference type="CDD" id="cd05233">
    <property type="entry name" value="SDR_c"/>
    <property type="match status" value="1"/>
</dbReference>
<protein>
    <submittedName>
        <fullName evidence="2">2-dehydro-3-deoxy-D-gluconate 5-dehydrogenase KduD</fullName>
        <ecNumber evidence="2">1.1.1.127</ecNumber>
    </submittedName>
</protein>
<dbReference type="EMBL" id="CP003984">
    <property type="protein sequence ID" value="AII87845.1"/>
    <property type="molecule type" value="Genomic_DNA"/>
</dbReference>